<evidence type="ECO:0000313" key="1">
    <source>
        <dbReference type="EMBL" id="OHA24217.1"/>
    </source>
</evidence>
<protein>
    <submittedName>
        <fullName evidence="1">Uncharacterized protein</fullName>
    </submittedName>
</protein>
<dbReference type="Proteomes" id="UP000177130">
    <property type="component" value="Unassembled WGS sequence"/>
</dbReference>
<sequence length="157" mass="17870">MKKIVIVILILAIVTSIAFWLKRTEVKTEDRFFFGYIRDVSLVNLKGHAAVLMVDEAEFLSGEEARQKGAKDTECAPEKIEECIPSMNNDSYIRNVSKETKPYRVDKNTDISILDPYGSPVLASSTLEKLLEVYNRQPFNIISNGDKIIHLEEQYTP</sequence>
<evidence type="ECO:0000313" key="2">
    <source>
        <dbReference type="Proteomes" id="UP000177130"/>
    </source>
</evidence>
<organism evidence="1 2">
    <name type="scientific">Candidatus Taylorbacteria bacterium RIFCSPHIGHO2_02_FULL_43_32b</name>
    <dbReference type="NCBI Taxonomy" id="1802306"/>
    <lineage>
        <taxon>Bacteria</taxon>
        <taxon>Candidatus Tayloriibacteriota</taxon>
    </lineage>
</organism>
<gene>
    <name evidence="1" type="ORF">A3C72_04960</name>
</gene>
<comment type="caution">
    <text evidence="1">The sequence shown here is derived from an EMBL/GenBank/DDBJ whole genome shotgun (WGS) entry which is preliminary data.</text>
</comment>
<accession>A0A1G2MK20</accession>
<dbReference type="EMBL" id="MHRK01000016">
    <property type="protein sequence ID" value="OHA24217.1"/>
    <property type="molecule type" value="Genomic_DNA"/>
</dbReference>
<name>A0A1G2MK20_9BACT</name>
<dbReference type="AlphaFoldDB" id="A0A1G2MK20"/>
<proteinExistence type="predicted"/>
<reference evidence="1 2" key="1">
    <citation type="journal article" date="2016" name="Nat. Commun.">
        <title>Thousands of microbial genomes shed light on interconnected biogeochemical processes in an aquifer system.</title>
        <authorList>
            <person name="Anantharaman K."/>
            <person name="Brown C.T."/>
            <person name="Hug L.A."/>
            <person name="Sharon I."/>
            <person name="Castelle C.J."/>
            <person name="Probst A.J."/>
            <person name="Thomas B.C."/>
            <person name="Singh A."/>
            <person name="Wilkins M.J."/>
            <person name="Karaoz U."/>
            <person name="Brodie E.L."/>
            <person name="Williams K.H."/>
            <person name="Hubbard S.S."/>
            <person name="Banfield J.F."/>
        </authorList>
    </citation>
    <scope>NUCLEOTIDE SEQUENCE [LARGE SCALE GENOMIC DNA]</scope>
</reference>
<dbReference type="STRING" id="1802306.A3C72_04960"/>